<evidence type="ECO:0000313" key="5">
    <source>
        <dbReference type="EMBL" id="KAF9607370.1"/>
    </source>
</evidence>
<organism evidence="5 6">
    <name type="scientific">Coptis chinensis</name>
    <dbReference type="NCBI Taxonomy" id="261450"/>
    <lineage>
        <taxon>Eukaryota</taxon>
        <taxon>Viridiplantae</taxon>
        <taxon>Streptophyta</taxon>
        <taxon>Embryophyta</taxon>
        <taxon>Tracheophyta</taxon>
        <taxon>Spermatophyta</taxon>
        <taxon>Magnoliopsida</taxon>
        <taxon>Ranunculales</taxon>
        <taxon>Ranunculaceae</taxon>
        <taxon>Coptidoideae</taxon>
        <taxon>Coptis</taxon>
    </lineage>
</organism>
<evidence type="ECO:0000259" key="4">
    <source>
        <dbReference type="Pfam" id="PF00676"/>
    </source>
</evidence>
<protein>
    <recommendedName>
        <fullName evidence="4">Dehydrogenase E1 component domain-containing protein</fullName>
    </recommendedName>
</protein>
<dbReference type="GO" id="GO:0004739">
    <property type="term" value="F:pyruvate dehydrogenase (acetyl-transferring) activity"/>
    <property type="evidence" value="ECO:0007669"/>
    <property type="project" value="TreeGrafter"/>
</dbReference>
<dbReference type="SUPFAM" id="SSF52518">
    <property type="entry name" value="Thiamin diphosphate-binding fold (THDP-binding)"/>
    <property type="match status" value="1"/>
</dbReference>
<keyword evidence="3" id="KW-0786">Thiamine pyrophosphate</keyword>
<evidence type="ECO:0000256" key="2">
    <source>
        <dbReference type="ARBA" id="ARBA00023002"/>
    </source>
</evidence>
<dbReference type="AlphaFoldDB" id="A0A835HUT5"/>
<dbReference type="GO" id="GO:0006086">
    <property type="term" value="P:pyruvate decarboxylation to acetyl-CoA"/>
    <property type="evidence" value="ECO:0007669"/>
    <property type="project" value="TreeGrafter"/>
</dbReference>
<evidence type="ECO:0000313" key="6">
    <source>
        <dbReference type="Proteomes" id="UP000631114"/>
    </source>
</evidence>
<comment type="cofactor">
    <cofactor evidence="1">
        <name>thiamine diphosphate</name>
        <dbReference type="ChEBI" id="CHEBI:58937"/>
    </cofactor>
</comment>
<evidence type="ECO:0000256" key="1">
    <source>
        <dbReference type="ARBA" id="ARBA00001964"/>
    </source>
</evidence>
<reference evidence="5 6" key="1">
    <citation type="submission" date="2020-10" db="EMBL/GenBank/DDBJ databases">
        <title>The Coptis chinensis genome and diversification of protoberbering-type alkaloids.</title>
        <authorList>
            <person name="Wang B."/>
            <person name="Shu S."/>
            <person name="Song C."/>
            <person name="Liu Y."/>
        </authorList>
    </citation>
    <scope>NUCLEOTIDE SEQUENCE [LARGE SCALE GENOMIC DNA]</scope>
    <source>
        <strain evidence="5">HL-2020</strain>
        <tissue evidence="5">Leaf</tissue>
    </source>
</reference>
<keyword evidence="6" id="KW-1185">Reference proteome</keyword>
<dbReference type="InterPro" id="IPR001017">
    <property type="entry name" value="DH_E1"/>
</dbReference>
<dbReference type="EMBL" id="JADFTS010000005">
    <property type="protein sequence ID" value="KAF9607370.1"/>
    <property type="molecule type" value="Genomic_DNA"/>
</dbReference>
<feature type="domain" description="Dehydrogenase E1 component" evidence="4">
    <location>
        <begin position="2"/>
        <end position="102"/>
    </location>
</feature>
<accession>A0A835HUT5</accession>
<dbReference type="PANTHER" id="PTHR11516">
    <property type="entry name" value="PYRUVATE DEHYDROGENASE E1 COMPONENT, ALPHA SUBUNIT BACTERIAL AND ORGANELLAR"/>
    <property type="match status" value="1"/>
</dbReference>
<proteinExistence type="predicted"/>
<dbReference type="PANTHER" id="PTHR11516:SF60">
    <property type="entry name" value="PYRUVATE DEHYDROGENASE E1 COMPONENT SUBUNIT ALPHA"/>
    <property type="match status" value="1"/>
</dbReference>
<dbReference type="Pfam" id="PF00676">
    <property type="entry name" value="E1_dh"/>
    <property type="match status" value="1"/>
</dbReference>
<name>A0A835HUT5_9MAGN</name>
<gene>
    <name evidence="5" type="ORF">IFM89_034136</name>
</gene>
<sequence>MGCSKGKGGSIHFYKKDSGFFGGHGIVGTHKYKKDGCVTFALYGDGAVNQGQLFEALNMAALWDLPAILVFENNHYEMGTVEWRVAKSPAYYKRGDYVHGLKTEYVVVSQMPL</sequence>
<dbReference type="OrthoDB" id="10256198at2759"/>
<dbReference type="Gene3D" id="3.40.50.970">
    <property type="match status" value="1"/>
</dbReference>
<evidence type="ECO:0000256" key="3">
    <source>
        <dbReference type="ARBA" id="ARBA00023052"/>
    </source>
</evidence>
<dbReference type="InterPro" id="IPR029061">
    <property type="entry name" value="THDP-binding"/>
</dbReference>
<dbReference type="Proteomes" id="UP000631114">
    <property type="component" value="Unassembled WGS sequence"/>
</dbReference>
<comment type="caution">
    <text evidence="5">The sequence shown here is derived from an EMBL/GenBank/DDBJ whole genome shotgun (WGS) entry which is preliminary data.</text>
</comment>
<dbReference type="InterPro" id="IPR050642">
    <property type="entry name" value="PDH_E1_Alpha_Subunit"/>
</dbReference>
<keyword evidence="2" id="KW-0560">Oxidoreductase</keyword>